<evidence type="ECO:0000313" key="2">
    <source>
        <dbReference type="EMBL" id="CBY18122.1"/>
    </source>
</evidence>
<dbReference type="EMBL" id="FN653023">
    <property type="protein sequence ID" value="CBY18122.1"/>
    <property type="molecule type" value="Genomic_DNA"/>
</dbReference>
<dbReference type="AlphaFoldDB" id="E4X3B8"/>
<organism evidence="2">
    <name type="scientific">Oikopleura dioica</name>
    <name type="common">Tunicate</name>
    <dbReference type="NCBI Taxonomy" id="34765"/>
    <lineage>
        <taxon>Eukaryota</taxon>
        <taxon>Metazoa</taxon>
        <taxon>Chordata</taxon>
        <taxon>Tunicata</taxon>
        <taxon>Appendicularia</taxon>
        <taxon>Copelata</taxon>
        <taxon>Oikopleuridae</taxon>
        <taxon>Oikopleura</taxon>
    </lineage>
</organism>
<evidence type="ECO:0000256" key="1">
    <source>
        <dbReference type="SAM" id="MobiDB-lite"/>
    </source>
</evidence>
<dbReference type="OrthoDB" id="10613205at2759"/>
<proteinExistence type="predicted"/>
<sequence length="360" mass="41674">MKILPLFILTETLARTPAYVTRDWTQAEMAQWNKLCTDIAGLKGNGSGFIEKLHRGKSLTHLRELINNEKIRPNYEDDYSGEDEEIEEILFDGPSDDYMLNDIDSSYESYDMKLPYQNIEESIEPEKVSEERDPRTVAMTPTTTVPATRSSILSTDAKTEKPHLTPQEIRQNRKAARDECKTNFAANTVERKECIEEVNARGDSSDVIVRSPRHILPEMSGTQKPTDQLFTAEEINSWKSKISTVLSRRKRDSQSFAYYDSYKPHEDPTYYDDEEEEISLNVEESEEDKNLREYFGQKLKVPAPDSYEDRLAQKREVQQKQDAIMKENLNDQSTYQKRKQLRKNQVLPGGTDHSMTRLSH</sequence>
<keyword evidence="3" id="KW-1185">Reference proteome</keyword>
<dbReference type="Proteomes" id="UP000001307">
    <property type="component" value="Unassembled WGS sequence"/>
</dbReference>
<gene>
    <name evidence="2" type="ORF">GSOID_T00017759001</name>
</gene>
<feature type="region of interest" description="Disordered" evidence="1">
    <location>
        <begin position="327"/>
        <end position="360"/>
    </location>
</feature>
<dbReference type="InParanoid" id="E4X3B8"/>
<evidence type="ECO:0000313" key="3">
    <source>
        <dbReference type="Proteomes" id="UP000001307"/>
    </source>
</evidence>
<reference evidence="2" key="1">
    <citation type="journal article" date="2010" name="Science">
        <title>Plasticity of animal genome architecture unmasked by rapid evolution of a pelagic tunicate.</title>
        <authorList>
            <person name="Denoeud F."/>
            <person name="Henriet S."/>
            <person name="Mungpakdee S."/>
            <person name="Aury J.M."/>
            <person name="Da Silva C."/>
            <person name="Brinkmann H."/>
            <person name="Mikhaleva J."/>
            <person name="Olsen L.C."/>
            <person name="Jubin C."/>
            <person name="Canestro C."/>
            <person name="Bouquet J.M."/>
            <person name="Danks G."/>
            <person name="Poulain J."/>
            <person name="Campsteijn C."/>
            <person name="Adamski M."/>
            <person name="Cross I."/>
            <person name="Yadetie F."/>
            <person name="Muffato M."/>
            <person name="Louis A."/>
            <person name="Butcher S."/>
            <person name="Tsagkogeorga G."/>
            <person name="Konrad A."/>
            <person name="Singh S."/>
            <person name="Jensen M.F."/>
            <person name="Cong E.H."/>
            <person name="Eikeseth-Otteraa H."/>
            <person name="Noel B."/>
            <person name="Anthouard V."/>
            <person name="Porcel B.M."/>
            <person name="Kachouri-Lafond R."/>
            <person name="Nishino A."/>
            <person name="Ugolini M."/>
            <person name="Chourrout P."/>
            <person name="Nishida H."/>
            <person name="Aasland R."/>
            <person name="Huzurbazar S."/>
            <person name="Westhof E."/>
            <person name="Delsuc F."/>
            <person name="Lehrach H."/>
            <person name="Reinhardt R."/>
            <person name="Weissenbach J."/>
            <person name="Roy S.W."/>
            <person name="Artiguenave F."/>
            <person name="Postlethwait J.H."/>
            <person name="Manak J.R."/>
            <person name="Thompson E.M."/>
            <person name="Jaillon O."/>
            <person name="Du Pasquier L."/>
            <person name="Boudinot P."/>
            <person name="Liberles D.A."/>
            <person name="Volff J.N."/>
            <person name="Philippe H."/>
            <person name="Lenhard B."/>
            <person name="Roest Crollius H."/>
            <person name="Wincker P."/>
            <person name="Chourrout D."/>
        </authorList>
    </citation>
    <scope>NUCLEOTIDE SEQUENCE [LARGE SCALE GENOMIC DNA]</scope>
</reference>
<accession>E4X3B8</accession>
<protein>
    <submittedName>
        <fullName evidence="2">Uncharacterized protein</fullName>
    </submittedName>
</protein>
<name>E4X3B8_OIKDI</name>